<evidence type="ECO:0000256" key="1">
    <source>
        <dbReference type="ARBA" id="ARBA00022676"/>
    </source>
</evidence>
<evidence type="ECO:0000259" key="3">
    <source>
        <dbReference type="Pfam" id="PF00534"/>
    </source>
</evidence>
<dbReference type="AlphaFoldDB" id="A0A1T5KAT8"/>
<gene>
    <name evidence="5" type="ORF">SAMN06309945_2072</name>
</gene>
<dbReference type="Proteomes" id="UP000190857">
    <property type="component" value="Unassembled WGS sequence"/>
</dbReference>
<evidence type="ECO:0000313" key="5">
    <source>
        <dbReference type="EMBL" id="SKC60740.1"/>
    </source>
</evidence>
<evidence type="ECO:0000259" key="4">
    <source>
        <dbReference type="Pfam" id="PF13439"/>
    </source>
</evidence>
<dbReference type="SUPFAM" id="SSF53756">
    <property type="entry name" value="UDP-Glycosyltransferase/glycogen phosphorylase"/>
    <property type="match status" value="1"/>
</dbReference>
<dbReference type="RefSeq" id="WP_327196307.1">
    <property type="nucleotide sequence ID" value="NZ_FUZP01000002.1"/>
</dbReference>
<dbReference type="EMBL" id="FUZP01000002">
    <property type="protein sequence ID" value="SKC60740.1"/>
    <property type="molecule type" value="Genomic_DNA"/>
</dbReference>
<dbReference type="GO" id="GO:1901137">
    <property type="term" value="P:carbohydrate derivative biosynthetic process"/>
    <property type="evidence" value="ECO:0007669"/>
    <property type="project" value="UniProtKB-ARBA"/>
</dbReference>
<evidence type="ECO:0000256" key="2">
    <source>
        <dbReference type="ARBA" id="ARBA00022679"/>
    </source>
</evidence>
<dbReference type="Gene3D" id="3.40.50.2000">
    <property type="entry name" value="Glycogen Phosphorylase B"/>
    <property type="match status" value="2"/>
</dbReference>
<dbReference type="InterPro" id="IPR001296">
    <property type="entry name" value="Glyco_trans_1"/>
</dbReference>
<dbReference type="InterPro" id="IPR028098">
    <property type="entry name" value="Glyco_trans_4-like_N"/>
</dbReference>
<sequence length="369" mass="40046">MSELHLISPNDELSRRNGSAILTVARELSYAAHARGTQSVVGGGRNQLKDLDFAVEAIQPPSANRAAEIADGVTKLLFGKSLRAAKIDALPDVQYVFAHNLPWLGGEIAKKFPEARRILYVHNRILTGAPPITIRRVLSAFDVVICVSEYIRTDLLRRAGRAPACRIVVVYNGVDYEKFSAAEAGKEFASDVAFVGRIIPEKGASEFAKAVAKVSSVRPLTVTFVGGKSFLPSDHESGYEREVRQILENSEAEVNRTGPIPPARIPAIMNAAKVVAVPSVWPEPCALVFLEAMASDAAVLASRVGGLPEVGLDAGVTFVEPGDSDGLSRALIELLDNQERREVQSQKSRQWAEERPWAVVYADVRRVVS</sequence>
<name>A0A1T5KAT8_9MICO</name>
<dbReference type="PANTHER" id="PTHR45947">
    <property type="entry name" value="SULFOQUINOVOSYL TRANSFERASE SQD2"/>
    <property type="match status" value="1"/>
</dbReference>
<feature type="domain" description="Glycosyl transferase family 1" evidence="3">
    <location>
        <begin position="190"/>
        <end position="351"/>
    </location>
</feature>
<accession>A0A1T5KAT8</accession>
<organism evidence="5 6">
    <name type="scientific">Okibacterium fritillariae</name>
    <dbReference type="NCBI Taxonomy" id="123320"/>
    <lineage>
        <taxon>Bacteria</taxon>
        <taxon>Bacillati</taxon>
        <taxon>Actinomycetota</taxon>
        <taxon>Actinomycetes</taxon>
        <taxon>Micrococcales</taxon>
        <taxon>Microbacteriaceae</taxon>
        <taxon>Okibacterium</taxon>
    </lineage>
</organism>
<dbReference type="STRING" id="123320.SAMN06309945_2072"/>
<dbReference type="Pfam" id="PF00534">
    <property type="entry name" value="Glycos_transf_1"/>
    <property type="match status" value="1"/>
</dbReference>
<proteinExistence type="predicted"/>
<dbReference type="Pfam" id="PF13439">
    <property type="entry name" value="Glyco_transf_4"/>
    <property type="match status" value="1"/>
</dbReference>
<keyword evidence="6" id="KW-1185">Reference proteome</keyword>
<dbReference type="GO" id="GO:0016757">
    <property type="term" value="F:glycosyltransferase activity"/>
    <property type="evidence" value="ECO:0007669"/>
    <property type="project" value="UniProtKB-KW"/>
</dbReference>
<dbReference type="InterPro" id="IPR050194">
    <property type="entry name" value="Glycosyltransferase_grp1"/>
</dbReference>
<dbReference type="PANTHER" id="PTHR45947:SF15">
    <property type="entry name" value="TEICHURONIC ACID BIOSYNTHESIS GLYCOSYLTRANSFERASE TUAC-RELATED"/>
    <property type="match status" value="1"/>
</dbReference>
<evidence type="ECO:0000313" key="6">
    <source>
        <dbReference type="Proteomes" id="UP000190857"/>
    </source>
</evidence>
<dbReference type="CDD" id="cd03801">
    <property type="entry name" value="GT4_PimA-like"/>
    <property type="match status" value="1"/>
</dbReference>
<keyword evidence="1" id="KW-0328">Glycosyltransferase</keyword>
<protein>
    <submittedName>
        <fullName evidence="5">Glycosyltransferase involved in cell wall bisynthesis</fullName>
    </submittedName>
</protein>
<feature type="domain" description="Glycosyltransferase subfamily 4-like N-terminal" evidence="4">
    <location>
        <begin position="24"/>
        <end position="177"/>
    </location>
</feature>
<reference evidence="5 6" key="1">
    <citation type="submission" date="2017-02" db="EMBL/GenBank/DDBJ databases">
        <authorList>
            <person name="Peterson S.W."/>
        </authorList>
    </citation>
    <scope>NUCLEOTIDE SEQUENCE [LARGE SCALE GENOMIC DNA]</scope>
    <source>
        <strain evidence="5 6">VKM Ac-2059</strain>
    </source>
</reference>
<keyword evidence="2 5" id="KW-0808">Transferase</keyword>